<dbReference type="AlphaFoldDB" id="A0A1E3GSE0"/>
<accession>A0A1E3GSE0</accession>
<dbReference type="InterPro" id="IPR011201">
    <property type="entry name" value="Zinc-ribbon_6_bact"/>
</dbReference>
<reference evidence="2 3" key="1">
    <citation type="submission" date="2016-07" db="EMBL/GenBank/DDBJ databases">
        <title>Draft Genome Sequence of Methylophaga muralis Bur 1.</title>
        <authorList>
            <person name="Vasilenko O.V."/>
            <person name="Doronina N.V."/>
            <person name="Shmareva M.N."/>
            <person name="Tarlachkov S.V."/>
            <person name="Mustakhimov I."/>
            <person name="Trotsenko Y.A."/>
        </authorList>
    </citation>
    <scope>NUCLEOTIDE SEQUENCE [LARGE SCALE GENOMIC DNA]</scope>
    <source>
        <strain evidence="2 3">Bur 1</strain>
    </source>
</reference>
<proteinExistence type="predicted"/>
<organism evidence="2 3">
    <name type="scientific">Methylophaga muralis</name>
    <dbReference type="NCBI Taxonomy" id="291169"/>
    <lineage>
        <taxon>Bacteria</taxon>
        <taxon>Pseudomonadati</taxon>
        <taxon>Pseudomonadota</taxon>
        <taxon>Gammaproteobacteria</taxon>
        <taxon>Thiotrichales</taxon>
        <taxon>Piscirickettsiaceae</taxon>
        <taxon>Methylophaga</taxon>
    </lineage>
</organism>
<protein>
    <recommendedName>
        <fullName evidence="1">Zinc-ribbon domain-containing protein</fullName>
    </recommendedName>
</protein>
<dbReference type="STRING" id="291169.A9E74_01357"/>
<dbReference type="PIRSF" id="PIRSF012641">
    <property type="entry name" value="UCP012641"/>
    <property type="match status" value="1"/>
</dbReference>
<dbReference type="EMBL" id="MCRI01000011">
    <property type="protein sequence ID" value="ODN66963.1"/>
    <property type="molecule type" value="Genomic_DNA"/>
</dbReference>
<dbReference type="Pfam" id="PF15887">
    <property type="entry name" value="Peptidase_Mx"/>
    <property type="match status" value="1"/>
</dbReference>
<gene>
    <name evidence="2" type="ORF">A9E74_01357</name>
</gene>
<keyword evidence="3" id="KW-1185">Reference proteome</keyword>
<evidence type="ECO:0000313" key="2">
    <source>
        <dbReference type="EMBL" id="ODN66963.1"/>
    </source>
</evidence>
<dbReference type="Pfam" id="PF10005">
    <property type="entry name" value="Zn_ribbon_DZR_6"/>
    <property type="match status" value="1"/>
</dbReference>
<dbReference type="InterPro" id="IPR031321">
    <property type="entry name" value="UCP012641"/>
</dbReference>
<name>A0A1E3GSE0_9GAMM</name>
<dbReference type="Proteomes" id="UP000094379">
    <property type="component" value="Unassembled WGS sequence"/>
</dbReference>
<comment type="caution">
    <text evidence="2">The sequence shown here is derived from an EMBL/GenBank/DDBJ whole genome shotgun (WGS) entry which is preliminary data.</text>
</comment>
<dbReference type="RefSeq" id="WP_069295835.1">
    <property type="nucleotide sequence ID" value="NZ_MCRI01000011.1"/>
</dbReference>
<evidence type="ECO:0000259" key="1">
    <source>
        <dbReference type="Pfam" id="PF10005"/>
    </source>
</evidence>
<dbReference type="Gene3D" id="3.40.390.70">
    <property type="match status" value="1"/>
</dbReference>
<evidence type="ECO:0000313" key="3">
    <source>
        <dbReference type="Proteomes" id="UP000094379"/>
    </source>
</evidence>
<dbReference type="PATRIC" id="fig|291169.3.peg.1364"/>
<feature type="domain" description="Zinc-ribbon" evidence="1">
    <location>
        <begin position="4"/>
        <end position="91"/>
    </location>
</feature>
<sequence>MRRFYCHCGQEIFFDNTYCNSCNSILGFDPEQQKLISIEPYKGQFRSVKNPEKRYKRCVHHQHQMQCNWLLSTDDHFTQCLSCRLTRVIPNQVYPYNVKRWAVLESAKRRMLYGLLRLGLPIDNWPADDIQRLQFHFLEDQISNPIDGHEQVLSGHAAGVITLNASEADNSYREATREAMNEPYRTLLGHFRHEIGHFYWDKLIKDQSIYNDFKALFGDDTVDYPKALAAYYEAGPPEDFQQEYISAYASAHALEDWAETWAHYLLMHETLETAVAFEVIRQPETDREFHVWLSEWMQLVLVLNALNRSIGNADAYPFVVSTKVQKKLQFIHDLMHR</sequence>